<gene>
    <name evidence="3" type="ORF">PoMZ_03819</name>
</gene>
<organism evidence="3 4">
    <name type="scientific">Pyricularia oryzae</name>
    <name type="common">Rice blast fungus</name>
    <name type="synonym">Magnaporthe oryzae</name>
    <dbReference type="NCBI Taxonomy" id="318829"/>
    <lineage>
        <taxon>Eukaryota</taxon>
        <taxon>Fungi</taxon>
        <taxon>Dikarya</taxon>
        <taxon>Ascomycota</taxon>
        <taxon>Pezizomycotina</taxon>
        <taxon>Sordariomycetes</taxon>
        <taxon>Sordariomycetidae</taxon>
        <taxon>Magnaporthales</taxon>
        <taxon>Pyriculariaceae</taxon>
        <taxon>Pyricularia</taxon>
    </lineage>
</organism>
<dbReference type="AlphaFoldDB" id="A0A4P7ND82"/>
<evidence type="ECO:0000256" key="2">
    <source>
        <dbReference type="SAM" id="SignalP"/>
    </source>
</evidence>
<sequence>MKTSTIFAVFATASVAAAGPVGLTTDQEGAIIAIRAPPSQPGTSQEESKDKHPNYPPWVHTSGGPSPLPGHSHPSTYSPYGGSPQPPLPAYAAYEINKPPRQETMPPMTPWYESERASWKKRVHQLLPGRKSSGDSALQRRGSAMSAMSSVYSHYYPPQGTSAAGYQQLAKLPPPPEEPEDKHPRVPRLVGLPEEIDEMDKDKVFKWCFEACMESIPEQLGADADVCPDVVKEQGEKDCNKLCRLRVDIQHEELRKQAERDARHAADIAARKAAYEKALKKAYGHT</sequence>
<dbReference type="Proteomes" id="UP000294847">
    <property type="component" value="Chromosome 3"/>
</dbReference>
<feature type="region of interest" description="Disordered" evidence="1">
    <location>
        <begin position="34"/>
        <end position="84"/>
    </location>
</feature>
<proteinExistence type="predicted"/>
<reference evidence="3 4" key="1">
    <citation type="journal article" date="2019" name="Mol. Biol. Evol.">
        <title>Blast fungal genomes show frequent chromosomal changes, gene gains and losses, and effector gene turnover.</title>
        <authorList>
            <person name="Gomez Luciano L.B."/>
            <person name="Jason Tsai I."/>
            <person name="Chuma I."/>
            <person name="Tosa Y."/>
            <person name="Chen Y.H."/>
            <person name="Li J.Y."/>
            <person name="Li M.Y."/>
            <person name="Jade Lu M.Y."/>
            <person name="Nakayashiki H."/>
            <person name="Li W.H."/>
        </authorList>
    </citation>
    <scope>NUCLEOTIDE SEQUENCE [LARGE SCALE GENOMIC DNA]</scope>
    <source>
        <strain evidence="3">MZ5-1-6</strain>
    </source>
</reference>
<feature type="compositionally biased region" description="Low complexity" evidence="1">
    <location>
        <begin position="60"/>
        <end position="76"/>
    </location>
</feature>
<dbReference type="EMBL" id="CP034206">
    <property type="protein sequence ID" value="QBZ58860.1"/>
    <property type="molecule type" value="Genomic_DNA"/>
</dbReference>
<evidence type="ECO:0000313" key="3">
    <source>
        <dbReference type="EMBL" id="QBZ58860.1"/>
    </source>
</evidence>
<evidence type="ECO:0000256" key="1">
    <source>
        <dbReference type="SAM" id="MobiDB-lite"/>
    </source>
</evidence>
<feature type="chain" id="PRO_5020717141" description="Extracellular membrane protein CFEM domain-containing protein" evidence="2">
    <location>
        <begin position="19"/>
        <end position="286"/>
    </location>
</feature>
<evidence type="ECO:0000313" key="4">
    <source>
        <dbReference type="Proteomes" id="UP000294847"/>
    </source>
</evidence>
<evidence type="ECO:0008006" key="5">
    <source>
        <dbReference type="Google" id="ProtNLM"/>
    </source>
</evidence>
<feature type="signal peptide" evidence="2">
    <location>
        <begin position="1"/>
        <end position="18"/>
    </location>
</feature>
<protein>
    <recommendedName>
        <fullName evidence="5">Extracellular membrane protein CFEM domain-containing protein</fullName>
    </recommendedName>
</protein>
<accession>A0A4P7ND82</accession>
<name>A0A4P7ND82_PYROR</name>
<keyword evidence="2" id="KW-0732">Signal</keyword>